<protein>
    <submittedName>
        <fullName evidence="2">Uncharacterized protein</fullName>
    </submittedName>
</protein>
<evidence type="ECO:0000256" key="1">
    <source>
        <dbReference type="SAM" id="MobiDB-lite"/>
    </source>
</evidence>
<dbReference type="Proteomes" id="UP000000768">
    <property type="component" value="Chromosome 9"/>
</dbReference>
<reference evidence="3" key="3">
    <citation type="journal article" date="2018" name="Plant J.">
        <title>The Sorghum bicolor reference genome: improved assembly, gene annotations, a transcriptome atlas, and signatures of genome organization.</title>
        <authorList>
            <person name="McCormick R.F."/>
            <person name="Truong S.K."/>
            <person name="Sreedasyam A."/>
            <person name="Jenkins J."/>
            <person name="Shu S."/>
            <person name="Sims D."/>
            <person name="Kennedy M."/>
            <person name="Amirebrahimi M."/>
            <person name="Weers B.D."/>
            <person name="McKinley B."/>
            <person name="Mattison A."/>
            <person name="Morishige D.T."/>
            <person name="Grimwood J."/>
            <person name="Schmutz J."/>
            <person name="Mullet J.E."/>
        </authorList>
    </citation>
    <scope>NUCLEOTIDE SEQUENCE [LARGE SCALE GENOMIC DNA]</scope>
    <source>
        <strain evidence="3">cv. BTx623</strain>
    </source>
</reference>
<evidence type="ECO:0000313" key="3">
    <source>
        <dbReference type="Proteomes" id="UP000000768"/>
    </source>
</evidence>
<dbReference type="Gramene" id="OQU77735">
    <property type="protein sequence ID" value="OQU77735"/>
    <property type="gene ID" value="SORBI_3009G095400"/>
</dbReference>
<accession>A0A1B6P7Q9</accession>
<dbReference type="AlphaFoldDB" id="A0A1B6P7Q9"/>
<keyword evidence="3" id="KW-1185">Reference proteome</keyword>
<proteinExistence type="predicted"/>
<evidence type="ECO:0000313" key="2">
    <source>
        <dbReference type="EMBL" id="KXG21683.1"/>
    </source>
</evidence>
<reference evidence="2" key="2">
    <citation type="submission" date="2017-02" db="EMBL/GenBank/DDBJ databases">
        <title>WGS assembly of Sorghum bicolor.</title>
        <authorList>
            <person name="Paterson A."/>
            <person name="Mullet J."/>
            <person name="Bowers J."/>
            <person name="Bruggmann R."/>
            <person name="Dubchak I."/>
            <person name="Grimwood J."/>
            <person name="Gundlach H."/>
            <person name="Haberer G."/>
            <person name="Hellsten U."/>
            <person name="Mitros T."/>
            <person name="Poliakov A."/>
            <person name="Schmutz J."/>
            <person name="Spannagl M."/>
            <person name="Tang H."/>
            <person name="Wang X."/>
            <person name="Wicker T."/>
            <person name="Bharti A."/>
            <person name="Chapman J."/>
            <person name="Feltus F."/>
            <person name="Gowik U."/>
            <person name="Grigoriev I."/>
            <person name="Lyons E."/>
            <person name="Maher C."/>
            <person name="Martis M."/>
            <person name="Narechania A."/>
            <person name="Otillar R."/>
            <person name="Penning B."/>
            <person name="Salamov A."/>
            <person name="Wang Y."/>
            <person name="Zhang L."/>
            <person name="Carpita N."/>
            <person name="Freeling M."/>
            <person name="Gingle A."/>
            <person name="Hash C."/>
            <person name="Keller B."/>
            <person name="Klein P."/>
            <person name="Kresovich S."/>
            <person name="Mccann M."/>
            <person name="Ming R."/>
            <person name="Peterson D."/>
            <person name="Rahman M."/>
            <person name="Ware D."/>
            <person name="Westhoff P."/>
            <person name="Mayer K."/>
            <person name="Messing J."/>
            <person name="Sims D."/>
            <person name="Jenkins J."/>
            <person name="Shu S."/>
            <person name="Rokhsar D."/>
        </authorList>
    </citation>
    <scope>NUCLEOTIDE SEQUENCE</scope>
</reference>
<sequence>MQEVTAIYFLLSFTHKLADTLQFSFDNTLLFLGFTLSSFACSHAANNSYKYPLISSFLSPTPPPEKDSSSPSLPPFSHQPGRLLLSLHISYLPCCSFNMTPFVPHISLLISFTRRRSSPRRIATASSTRCPRSDVITTGYR</sequence>
<dbReference type="Gramene" id="KXG21683">
    <property type="protein sequence ID" value="KXG21683"/>
    <property type="gene ID" value="SORBI_3009G095400"/>
</dbReference>
<reference evidence="2 3" key="1">
    <citation type="journal article" date="2009" name="Nature">
        <title>The Sorghum bicolor genome and the diversification of grasses.</title>
        <authorList>
            <person name="Paterson A.H."/>
            <person name="Bowers J.E."/>
            <person name="Bruggmann R."/>
            <person name="Dubchak I."/>
            <person name="Grimwood J."/>
            <person name="Gundlach H."/>
            <person name="Haberer G."/>
            <person name="Hellsten U."/>
            <person name="Mitros T."/>
            <person name="Poliakov A."/>
            <person name="Schmutz J."/>
            <person name="Spannagl M."/>
            <person name="Tang H."/>
            <person name="Wang X."/>
            <person name="Wicker T."/>
            <person name="Bharti A.K."/>
            <person name="Chapman J."/>
            <person name="Feltus F.A."/>
            <person name="Gowik U."/>
            <person name="Grigoriev I.V."/>
            <person name="Lyons E."/>
            <person name="Maher C.A."/>
            <person name="Martis M."/>
            <person name="Narechania A."/>
            <person name="Otillar R.P."/>
            <person name="Penning B.W."/>
            <person name="Salamov A.A."/>
            <person name="Wang Y."/>
            <person name="Zhang L."/>
            <person name="Carpita N.C."/>
            <person name="Freeling M."/>
            <person name="Gingle A.R."/>
            <person name="Hash C.T."/>
            <person name="Keller B."/>
            <person name="Klein P."/>
            <person name="Kresovich S."/>
            <person name="McCann M.C."/>
            <person name="Ming R."/>
            <person name="Peterson D.G."/>
            <person name="Mehboob-ur-Rahman"/>
            <person name="Ware D."/>
            <person name="Westhoff P."/>
            <person name="Mayer K.F."/>
            <person name="Messing J."/>
            <person name="Rokhsar D.S."/>
        </authorList>
    </citation>
    <scope>NUCLEOTIDE SEQUENCE [LARGE SCALE GENOMIC DNA]</scope>
    <source>
        <strain evidence="3">cv. BTx623</strain>
    </source>
</reference>
<name>A0A1B6P7Q9_SORBI</name>
<dbReference type="EMBL" id="CM000768">
    <property type="protein sequence ID" value="OQU77735.1"/>
    <property type="molecule type" value="Genomic_DNA"/>
</dbReference>
<dbReference type="EMBL" id="CM000768">
    <property type="protein sequence ID" value="KXG21683.1"/>
    <property type="molecule type" value="Genomic_DNA"/>
</dbReference>
<gene>
    <name evidence="2" type="ORF">SORBI_3009G095400</name>
</gene>
<organism evidence="2 3">
    <name type="scientific">Sorghum bicolor</name>
    <name type="common">Sorghum</name>
    <name type="synonym">Sorghum vulgare</name>
    <dbReference type="NCBI Taxonomy" id="4558"/>
    <lineage>
        <taxon>Eukaryota</taxon>
        <taxon>Viridiplantae</taxon>
        <taxon>Streptophyta</taxon>
        <taxon>Embryophyta</taxon>
        <taxon>Tracheophyta</taxon>
        <taxon>Spermatophyta</taxon>
        <taxon>Magnoliopsida</taxon>
        <taxon>Liliopsida</taxon>
        <taxon>Poales</taxon>
        <taxon>Poaceae</taxon>
        <taxon>PACMAD clade</taxon>
        <taxon>Panicoideae</taxon>
        <taxon>Andropogonodae</taxon>
        <taxon>Andropogoneae</taxon>
        <taxon>Sorghinae</taxon>
        <taxon>Sorghum</taxon>
    </lineage>
</organism>
<dbReference type="InParanoid" id="A0A1B6P7Q9"/>
<feature type="region of interest" description="Disordered" evidence="1">
    <location>
        <begin position="121"/>
        <end position="141"/>
    </location>
</feature>